<feature type="domain" description="DUF1285" evidence="2">
    <location>
        <begin position="116"/>
        <end position="185"/>
    </location>
</feature>
<dbReference type="OrthoDB" id="3078366at2"/>
<dbReference type="Pfam" id="PF21028">
    <property type="entry name" value="DUF1285_C"/>
    <property type="match status" value="1"/>
</dbReference>
<protein>
    <submittedName>
        <fullName evidence="3">DUF1285 domain-containing protein</fullName>
    </submittedName>
</protein>
<dbReference type="InterPro" id="IPR048341">
    <property type="entry name" value="DUF1285_N"/>
</dbReference>
<dbReference type="Gene3D" id="3.10.540.10">
    <property type="entry name" value="duf1285 like domain"/>
    <property type="match status" value="1"/>
</dbReference>
<proteinExistence type="predicted"/>
<accession>A0A4Y8UKN4</accession>
<organism evidence="3 4">
    <name type="scientific">Gammaproteobacteria bacterium LSUCC0057</name>
    <dbReference type="NCBI Taxonomy" id="2559237"/>
    <lineage>
        <taxon>Bacteria</taxon>
        <taxon>Pseudomonadati</taxon>
        <taxon>Pseudomonadota</taxon>
        <taxon>Gammaproteobacteria</taxon>
        <taxon>Cellvibrionales</taxon>
        <taxon>Porticoccaceae</taxon>
        <taxon>SAR92 clade</taxon>
    </lineage>
</organism>
<dbReference type="Pfam" id="PF06938">
    <property type="entry name" value="DUF1285_N"/>
    <property type="match status" value="1"/>
</dbReference>
<gene>
    <name evidence="3" type="ORF">E3W66_03575</name>
</gene>
<comment type="caution">
    <text evidence="3">The sequence shown here is derived from an EMBL/GenBank/DDBJ whole genome shotgun (WGS) entry which is preliminary data.</text>
</comment>
<evidence type="ECO:0000259" key="1">
    <source>
        <dbReference type="Pfam" id="PF06938"/>
    </source>
</evidence>
<evidence type="ECO:0000259" key="2">
    <source>
        <dbReference type="Pfam" id="PF21028"/>
    </source>
</evidence>
<feature type="domain" description="DUF1285" evidence="1">
    <location>
        <begin position="52"/>
        <end position="114"/>
    </location>
</feature>
<name>A0A4Y8UKN4_9GAMM</name>
<dbReference type="Proteomes" id="UP000298133">
    <property type="component" value="Unassembled WGS sequence"/>
</dbReference>
<dbReference type="InterPro" id="IPR023361">
    <property type="entry name" value="DUF1285_beta_roll_sf"/>
</dbReference>
<dbReference type="EMBL" id="SPIA01000001">
    <property type="protein sequence ID" value="TFH69028.1"/>
    <property type="molecule type" value="Genomic_DNA"/>
</dbReference>
<dbReference type="AlphaFoldDB" id="A0A4Y8UKN4"/>
<dbReference type="Gene3D" id="2.30.270.10">
    <property type="entry name" value="duf1285 protein"/>
    <property type="match status" value="1"/>
</dbReference>
<evidence type="ECO:0000313" key="4">
    <source>
        <dbReference type="Proteomes" id="UP000298133"/>
    </source>
</evidence>
<dbReference type="InterPro" id="IPR048342">
    <property type="entry name" value="DUF1285_C"/>
</dbReference>
<sequence length="204" mass="23790">MELPPRLRRPGRLHYRYRGHHGQPRPVSQVVNGEPDQIAARLPRQLDLSQRHNWQPPLSGDIDIRIDCHGRWFHCGDPFTREKIVHLFCQLLRRNGDDYFLVTPVEKWRIQVEAAPLLVTEVDVDGDELLFTSNDGSQFQLDEQHQLSSLPYRDGTLPVVEVRDGLLALLPRHYYYRLAELVHWQHGCAWLGAGNQRQQLPMLE</sequence>
<keyword evidence="4" id="KW-1185">Reference proteome</keyword>
<reference evidence="3 4" key="1">
    <citation type="submission" date="2019-03" db="EMBL/GenBank/DDBJ databases">
        <title>Draft genome of Gammaproteobacteria bacterium LSUCC0057, a member of the SAR92 clade.</title>
        <authorList>
            <person name="Lanclos V.C."/>
            <person name="Doiron C."/>
            <person name="Henson M.W."/>
            <person name="Thrash J.C."/>
        </authorList>
    </citation>
    <scope>NUCLEOTIDE SEQUENCE [LARGE SCALE GENOMIC DNA]</scope>
    <source>
        <strain evidence="3 4">LSUCC0057</strain>
    </source>
</reference>
<evidence type="ECO:0000313" key="3">
    <source>
        <dbReference type="EMBL" id="TFH69028.1"/>
    </source>
</evidence>